<dbReference type="PANTHER" id="PTHR31642">
    <property type="entry name" value="TRICHOTHECENE 3-O-ACETYLTRANSFERASE"/>
    <property type="match status" value="1"/>
</dbReference>
<sequence>MTIEKTSTVYPTNKHNRPQPPTRLALHGFDRQVLPIQIHNNRFFRQPSIPFTDVVHQLKASLAEALELYPPVAGSVQYNERGEAYIALGKEGIVGTPFLVDLKDTAYTEDDKDLSPRLDAILPPGSSTLAVKVTQFSCGTICVASSFHHQVADLRGFLDFLEIWAQVNRNEPIDFNRIPDDWTRTPGRFFSEFMKELEGQPIPVPAPFELRDPPSLVPAPSLMAPSVVTNWKLSKTSMEQMKREFSPSPSADSTSWISSGDALTALISGAVTRAREGANIARLEGRSSTESGVESIVMPADGRLRAPKGDMAGGHYLGNFNNLWTLAFPRADLLTPTPEAAGRIALAIRSALNIQLSPESIAKRIAFLEDPSRNSHPGQFGWTSDIILTNWCRFDLKGPKLDFGWDQCPAFAGTPGGLTAFSPACCLIFEDKATREVFVMLTIEHEGKAGLVSDPLMTKYATLI</sequence>
<name>A0AAD4D3M5_9FUNG</name>
<keyword evidence="3" id="KW-1185">Reference proteome</keyword>
<dbReference type="Gene3D" id="3.30.559.10">
    <property type="entry name" value="Chloramphenicol acetyltransferase-like domain"/>
    <property type="match status" value="2"/>
</dbReference>
<dbReference type="AlphaFoldDB" id="A0AAD4D3M5"/>
<evidence type="ECO:0000256" key="1">
    <source>
        <dbReference type="ARBA" id="ARBA00022679"/>
    </source>
</evidence>
<dbReference type="Proteomes" id="UP001194580">
    <property type="component" value="Unassembled WGS sequence"/>
</dbReference>
<proteinExistence type="predicted"/>
<comment type="caution">
    <text evidence="2">The sequence shown here is derived from an EMBL/GenBank/DDBJ whole genome shotgun (WGS) entry which is preliminary data.</text>
</comment>
<organism evidence="2 3">
    <name type="scientific">Linnemannia exigua</name>
    <dbReference type="NCBI Taxonomy" id="604196"/>
    <lineage>
        <taxon>Eukaryota</taxon>
        <taxon>Fungi</taxon>
        <taxon>Fungi incertae sedis</taxon>
        <taxon>Mucoromycota</taxon>
        <taxon>Mortierellomycotina</taxon>
        <taxon>Mortierellomycetes</taxon>
        <taxon>Mortierellales</taxon>
        <taxon>Mortierellaceae</taxon>
        <taxon>Linnemannia</taxon>
    </lineage>
</organism>
<reference evidence="2" key="1">
    <citation type="journal article" date="2020" name="Fungal Divers.">
        <title>Resolving the Mortierellaceae phylogeny through synthesis of multi-gene phylogenetics and phylogenomics.</title>
        <authorList>
            <person name="Vandepol N."/>
            <person name="Liber J."/>
            <person name="Desiro A."/>
            <person name="Na H."/>
            <person name="Kennedy M."/>
            <person name="Barry K."/>
            <person name="Grigoriev I.V."/>
            <person name="Miller A.N."/>
            <person name="O'Donnell K."/>
            <person name="Stajich J.E."/>
            <person name="Bonito G."/>
        </authorList>
    </citation>
    <scope>NUCLEOTIDE SEQUENCE</scope>
    <source>
        <strain evidence="2">NRRL 28262</strain>
    </source>
</reference>
<protein>
    <submittedName>
        <fullName evidence="2">Uncharacterized protein</fullName>
    </submittedName>
</protein>
<evidence type="ECO:0000313" key="3">
    <source>
        <dbReference type="Proteomes" id="UP001194580"/>
    </source>
</evidence>
<evidence type="ECO:0000313" key="2">
    <source>
        <dbReference type="EMBL" id="KAG0255403.1"/>
    </source>
</evidence>
<dbReference type="EMBL" id="JAAAIL010002668">
    <property type="protein sequence ID" value="KAG0255403.1"/>
    <property type="molecule type" value="Genomic_DNA"/>
</dbReference>
<dbReference type="GO" id="GO:0016747">
    <property type="term" value="F:acyltransferase activity, transferring groups other than amino-acyl groups"/>
    <property type="evidence" value="ECO:0007669"/>
    <property type="project" value="TreeGrafter"/>
</dbReference>
<dbReference type="InterPro" id="IPR050317">
    <property type="entry name" value="Plant_Fungal_Acyltransferase"/>
</dbReference>
<dbReference type="PANTHER" id="PTHR31642:SF310">
    <property type="entry name" value="FATTY ALCOHOL:CAFFEOYL-COA ACYLTRANSFERASE"/>
    <property type="match status" value="1"/>
</dbReference>
<keyword evidence="1" id="KW-0808">Transferase</keyword>
<dbReference type="InterPro" id="IPR023213">
    <property type="entry name" value="CAT-like_dom_sf"/>
</dbReference>
<gene>
    <name evidence="2" type="ORF">BGZ95_005766</name>
</gene>
<dbReference type="Pfam" id="PF02458">
    <property type="entry name" value="Transferase"/>
    <property type="match status" value="1"/>
</dbReference>
<accession>A0AAD4D3M5</accession>